<dbReference type="PROSITE" id="PS50865">
    <property type="entry name" value="ZF_MYND_2"/>
    <property type="match status" value="1"/>
</dbReference>
<dbReference type="InterPro" id="IPR046341">
    <property type="entry name" value="SET_dom_sf"/>
</dbReference>
<feature type="domain" description="MYND-type" evidence="5">
    <location>
        <begin position="454"/>
        <end position="496"/>
    </location>
</feature>
<evidence type="ECO:0000256" key="2">
    <source>
        <dbReference type="ARBA" id="ARBA00022771"/>
    </source>
</evidence>
<evidence type="ECO:0000313" key="7">
    <source>
        <dbReference type="Proteomes" id="UP000053477"/>
    </source>
</evidence>
<dbReference type="STRING" id="27342.A0A0H2R6X8"/>
<protein>
    <recommendedName>
        <fullName evidence="5">MYND-type domain-containing protein</fullName>
    </recommendedName>
</protein>
<keyword evidence="3" id="KW-0862">Zinc</keyword>
<keyword evidence="2 4" id="KW-0863">Zinc-finger</keyword>
<organism evidence="6 7">
    <name type="scientific">Schizopora paradoxa</name>
    <dbReference type="NCBI Taxonomy" id="27342"/>
    <lineage>
        <taxon>Eukaryota</taxon>
        <taxon>Fungi</taxon>
        <taxon>Dikarya</taxon>
        <taxon>Basidiomycota</taxon>
        <taxon>Agaricomycotina</taxon>
        <taxon>Agaricomycetes</taxon>
        <taxon>Hymenochaetales</taxon>
        <taxon>Schizoporaceae</taxon>
        <taxon>Schizopora</taxon>
    </lineage>
</organism>
<dbReference type="AlphaFoldDB" id="A0A0H2R6X8"/>
<name>A0A0H2R6X8_9AGAM</name>
<dbReference type="EMBL" id="KQ086160">
    <property type="protein sequence ID" value="KLO07107.1"/>
    <property type="molecule type" value="Genomic_DNA"/>
</dbReference>
<dbReference type="Gene3D" id="6.10.140.2220">
    <property type="match status" value="1"/>
</dbReference>
<evidence type="ECO:0000259" key="5">
    <source>
        <dbReference type="PROSITE" id="PS50865"/>
    </source>
</evidence>
<evidence type="ECO:0000313" key="6">
    <source>
        <dbReference type="EMBL" id="KLO07107.1"/>
    </source>
</evidence>
<dbReference type="InterPro" id="IPR002893">
    <property type="entry name" value="Znf_MYND"/>
</dbReference>
<proteinExistence type="predicted"/>
<dbReference type="Gene3D" id="2.170.270.10">
    <property type="entry name" value="SET domain"/>
    <property type="match status" value="1"/>
</dbReference>
<evidence type="ECO:0000256" key="1">
    <source>
        <dbReference type="ARBA" id="ARBA00022723"/>
    </source>
</evidence>
<dbReference type="Proteomes" id="UP000053477">
    <property type="component" value="Unassembled WGS sequence"/>
</dbReference>
<reference evidence="6 7" key="1">
    <citation type="submission" date="2015-04" db="EMBL/GenBank/DDBJ databases">
        <title>Complete genome sequence of Schizopora paradoxa KUC8140, a cosmopolitan wood degrader in East Asia.</title>
        <authorList>
            <consortium name="DOE Joint Genome Institute"/>
            <person name="Min B."/>
            <person name="Park H."/>
            <person name="Jang Y."/>
            <person name="Kim J.-J."/>
            <person name="Kim K.H."/>
            <person name="Pangilinan J."/>
            <person name="Lipzen A."/>
            <person name="Riley R."/>
            <person name="Grigoriev I.V."/>
            <person name="Spatafora J.W."/>
            <person name="Choi I.-G."/>
        </authorList>
    </citation>
    <scope>NUCLEOTIDE SEQUENCE [LARGE SCALE GENOMIC DNA]</scope>
    <source>
        <strain evidence="6 7">KUC8140</strain>
    </source>
</reference>
<evidence type="ECO:0000256" key="3">
    <source>
        <dbReference type="ARBA" id="ARBA00022833"/>
    </source>
</evidence>
<accession>A0A0H2R6X8</accession>
<evidence type="ECO:0000256" key="4">
    <source>
        <dbReference type="PROSITE-ProRule" id="PRU00134"/>
    </source>
</evidence>
<sequence>MSARRRLRELAKQPNLHTDQELRRIMSTTLPRARNGYLRDLRYFSEGVRGLPEFIVPEVFEALLEHLKASKVPPIETLPASFALGIDGSFKDSKVQRAFEALIGLGNAVPFQDLIQTRTEIGDLFAARWPDILSWMWYFFISCFDRDLVDRKFKMNMHRRLCLVFTVGCSRDKCTIEIGQVPGTMQLATRIYMNGVDGAHMSREDAWLGAFTISYFLNVKISAFLLDEVLAAVGGDAKVFIDTLITRLDKILRPPEIFDRVATIYLTLFLVLDPVRAVPKHPICTALRARNPTIILTDALHRALEALPQASFGSSFNSYATEKGYDLISTILSHISNVLKEDTDRIKQALQTLQTGILTVLIDCAPVAFKFKALDRDAMVDVLRQLTWLTTHLPVARQASAELERLERTCSVQSRFNASTLDVRNAWVTFYDAILARRAILLQMQTLNSTPMACDNCYRFDERATFKKCAGCGMAHYCSKDCQSRAWKEKGHRAECKGLKDKPAKGRRAMSEEKYFLARVALNDAQDKKELLKQMARIGLKQISVTVDYTLFPPRCFAWCDYEELSAHRKETMDIVDEAGRLLDRCKPALVKEQLIEITDALSSLTYEEVAVPNDPSGDAKVEESENSEPIRIQLVDENVRSDAGLAAAPPVHFEVSIPGEKGQIFPRKEHFVIDDFWDFVHIKFEDSNEDSPEVFREKDEDGKYIIAPESYSPEVQEMTQQALLRESLKVLLEKQLTGFVDQQQGELLKMIKTLGDTRNRAVDTMTALRELMARVENTH</sequence>
<keyword evidence="1" id="KW-0479">Metal-binding</keyword>
<dbReference type="SUPFAM" id="SSF144232">
    <property type="entry name" value="HIT/MYND zinc finger-like"/>
    <property type="match status" value="1"/>
</dbReference>
<dbReference type="OrthoDB" id="265717at2759"/>
<dbReference type="InParanoid" id="A0A0H2R6X8"/>
<gene>
    <name evidence="6" type="ORF">SCHPADRAFT_945541</name>
</gene>
<dbReference type="Pfam" id="PF01753">
    <property type="entry name" value="zf-MYND"/>
    <property type="match status" value="1"/>
</dbReference>
<keyword evidence="7" id="KW-1185">Reference proteome</keyword>
<dbReference type="PROSITE" id="PS01360">
    <property type="entry name" value="ZF_MYND_1"/>
    <property type="match status" value="1"/>
</dbReference>
<dbReference type="Gene3D" id="1.10.220.160">
    <property type="match status" value="1"/>
</dbReference>
<dbReference type="GO" id="GO:0008270">
    <property type="term" value="F:zinc ion binding"/>
    <property type="evidence" value="ECO:0007669"/>
    <property type="project" value="UniProtKB-KW"/>
</dbReference>